<dbReference type="SUPFAM" id="SSF51735">
    <property type="entry name" value="NAD(P)-binding Rossmann-fold domains"/>
    <property type="match status" value="1"/>
</dbReference>
<evidence type="ECO:0000313" key="4">
    <source>
        <dbReference type="Proteomes" id="UP000251341"/>
    </source>
</evidence>
<dbReference type="GO" id="GO:0016491">
    <property type="term" value="F:oxidoreductase activity"/>
    <property type="evidence" value="ECO:0007669"/>
    <property type="project" value="UniProtKB-KW"/>
</dbReference>
<dbReference type="EMBL" id="NESP01000001">
    <property type="protein sequence ID" value="PUE60145.1"/>
    <property type="molecule type" value="Genomic_DNA"/>
</dbReference>
<proteinExistence type="inferred from homology"/>
<evidence type="ECO:0000256" key="1">
    <source>
        <dbReference type="ARBA" id="ARBA00006484"/>
    </source>
</evidence>
<organism evidence="3 4">
    <name type="scientific">Limnohabitans curvus</name>
    <dbReference type="NCBI Taxonomy" id="323423"/>
    <lineage>
        <taxon>Bacteria</taxon>
        <taxon>Pseudomonadati</taxon>
        <taxon>Pseudomonadota</taxon>
        <taxon>Betaproteobacteria</taxon>
        <taxon>Burkholderiales</taxon>
        <taxon>Comamonadaceae</taxon>
        <taxon>Limnohabitans</taxon>
    </lineage>
</organism>
<dbReference type="PRINTS" id="PR00080">
    <property type="entry name" value="SDRFAMILY"/>
</dbReference>
<dbReference type="InterPro" id="IPR002347">
    <property type="entry name" value="SDR_fam"/>
</dbReference>
<accession>A0A315ETP5</accession>
<dbReference type="NCBIfam" id="NF005559">
    <property type="entry name" value="PRK07231.1"/>
    <property type="match status" value="1"/>
</dbReference>
<dbReference type="PRINTS" id="PR00081">
    <property type="entry name" value="GDHRDH"/>
</dbReference>
<dbReference type="InterPro" id="IPR036291">
    <property type="entry name" value="NAD(P)-bd_dom_sf"/>
</dbReference>
<keyword evidence="2" id="KW-0560">Oxidoreductase</keyword>
<dbReference type="InterPro" id="IPR020904">
    <property type="entry name" value="Sc_DH/Rdtase_CS"/>
</dbReference>
<dbReference type="Proteomes" id="UP000251341">
    <property type="component" value="Unassembled WGS sequence"/>
</dbReference>
<keyword evidence="4" id="KW-1185">Reference proteome</keyword>
<evidence type="ECO:0000256" key="2">
    <source>
        <dbReference type="ARBA" id="ARBA00023002"/>
    </source>
</evidence>
<dbReference type="PANTHER" id="PTHR43639">
    <property type="entry name" value="OXIDOREDUCTASE, SHORT-CHAIN DEHYDROGENASE/REDUCTASE FAMILY (AFU_ORTHOLOGUE AFUA_5G02870)"/>
    <property type="match status" value="1"/>
</dbReference>
<dbReference type="RefSeq" id="WP_108359062.1">
    <property type="nucleotide sequence ID" value="NZ_NESP01000001.1"/>
</dbReference>
<sequence>MGKLKNKVAIVTGAGGGFGEGIAELYVKEGAKVIVADIRGDAAKAVADKLGASASAFTCDVSNADSVNALVAYTVQTFGIPDIVVNNAGVTHLNKPMLEVTEAEFDRVYDINVKSIFHMAHAAVPQMRKNGGGVILNVGSVAGIRPRPGLTWYNGSKAAVNIISKSMAVELGPEKIRVNAICPVMGETGMFTQFMGMPDTPENRAKFLGSIPLGRFSLPSDVAAAALFLASPEAEFFTGVELPVDGGRTV</sequence>
<dbReference type="PROSITE" id="PS00061">
    <property type="entry name" value="ADH_SHORT"/>
    <property type="match status" value="1"/>
</dbReference>
<reference evidence="3 4" key="1">
    <citation type="submission" date="2017-04" db="EMBL/GenBank/DDBJ databases">
        <title>Unexpected and diverse lifestyles within the genus Limnohabitans.</title>
        <authorList>
            <person name="Kasalicky V."/>
            <person name="Mehrshad M."/>
            <person name="Andrei S.-A."/>
            <person name="Salcher M."/>
            <person name="Kratochvilova H."/>
            <person name="Simek K."/>
            <person name="Ghai R."/>
        </authorList>
    </citation>
    <scope>NUCLEOTIDE SEQUENCE [LARGE SCALE GENOMIC DNA]</scope>
    <source>
        <strain evidence="3 4">MWH-C5</strain>
    </source>
</reference>
<dbReference type="AlphaFoldDB" id="A0A315ETP5"/>
<name>A0A315ETP5_9BURK</name>
<comment type="similarity">
    <text evidence="1">Belongs to the short-chain dehydrogenases/reductases (SDR) family.</text>
</comment>
<dbReference type="FunFam" id="3.40.50.720:FF:000084">
    <property type="entry name" value="Short-chain dehydrogenase reductase"/>
    <property type="match status" value="1"/>
</dbReference>
<comment type="caution">
    <text evidence="3">The sequence shown here is derived from an EMBL/GenBank/DDBJ whole genome shotgun (WGS) entry which is preliminary data.</text>
</comment>
<evidence type="ECO:0000313" key="3">
    <source>
        <dbReference type="EMBL" id="PUE60145.1"/>
    </source>
</evidence>
<dbReference type="PANTHER" id="PTHR43639:SF1">
    <property type="entry name" value="SHORT-CHAIN DEHYDROGENASE_REDUCTASE FAMILY PROTEIN"/>
    <property type="match status" value="1"/>
</dbReference>
<dbReference type="Gene3D" id="3.40.50.720">
    <property type="entry name" value="NAD(P)-binding Rossmann-like Domain"/>
    <property type="match status" value="1"/>
</dbReference>
<protein>
    <submittedName>
        <fullName evidence="3">3-oxoacyl-ACP reductase</fullName>
    </submittedName>
</protein>
<gene>
    <name evidence="3" type="primary">fabG</name>
    <name evidence="3" type="ORF">B9Z44_11540</name>
</gene>
<dbReference type="Pfam" id="PF13561">
    <property type="entry name" value="adh_short_C2"/>
    <property type="match status" value="1"/>
</dbReference>